<name>A0A543HZI7_9MICO</name>
<gene>
    <name evidence="2" type="ORF">FBY41_0085</name>
</gene>
<evidence type="ECO:0000313" key="3">
    <source>
        <dbReference type="Proteomes" id="UP000316747"/>
    </source>
</evidence>
<keyword evidence="1" id="KW-0732">Signal</keyword>
<feature type="chain" id="PRO_5022168908" description="SH3 domain-containing protein" evidence="1">
    <location>
        <begin position="27"/>
        <end position="128"/>
    </location>
</feature>
<reference evidence="2 3" key="1">
    <citation type="submission" date="2019-06" db="EMBL/GenBank/DDBJ databases">
        <title>Genome sequencing of plant associated microbes to promote plant fitness in Sorghum bicolor and Oryza sativa.</title>
        <authorList>
            <person name="Coleman-Derr D."/>
        </authorList>
    </citation>
    <scope>NUCLEOTIDE SEQUENCE [LARGE SCALE GENOMIC DNA]</scope>
    <source>
        <strain evidence="2 3">KV-663</strain>
    </source>
</reference>
<comment type="caution">
    <text evidence="2">The sequence shown here is derived from an EMBL/GenBank/DDBJ whole genome shotgun (WGS) entry which is preliminary data.</text>
</comment>
<accession>A0A543HZI7</accession>
<evidence type="ECO:0008006" key="4">
    <source>
        <dbReference type="Google" id="ProtNLM"/>
    </source>
</evidence>
<feature type="signal peptide" evidence="1">
    <location>
        <begin position="1"/>
        <end position="26"/>
    </location>
</feature>
<organism evidence="2 3">
    <name type="scientific">Humibacillus xanthopallidus</name>
    <dbReference type="NCBI Taxonomy" id="412689"/>
    <lineage>
        <taxon>Bacteria</taxon>
        <taxon>Bacillati</taxon>
        <taxon>Actinomycetota</taxon>
        <taxon>Actinomycetes</taxon>
        <taxon>Micrococcales</taxon>
        <taxon>Intrasporangiaceae</taxon>
        <taxon>Humibacillus</taxon>
    </lineage>
</organism>
<protein>
    <recommendedName>
        <fullName evidence="4">SH3 domain-containing protein</fullName>
    </recommendedName>
</protein>
<dbReference type="EMBL" id="VFPM01000001">
    <property type="protein sequence ID" value="TQM63739.1"/>
    <property type="molecule type" value="Genomic_DNA"/>
</dbReference>
<proteinExistence type="predicted"/>
<dbReference type="OrthoDB" id="2607492at2"/>
<dbReference type="AlphaFoldDB" id="A0A543HZI7"/>
<dbReference type="RefSeq" id="WP_141841476.1">
    <property type="nucleotide sequence ID" value="NZ_VFPM01000001.1"/>
</dbReference>
<evidence type="ECO:0000313" key="2">
    <source>
        <dbReference type="EMBL" id="TQM63739.1"/>
    </source>
</evidence>
<sequence>MNARKLAAGALAAGAILAASAAPAQAANACCWQVDWGRTGGTGVAYRNAPAISAKTGAYGLPAGATVGLWCWSYGDRVGPNGNSLWWHIDAFDGRGDFWVADHYLTTPAPNGRPTLTGNCPGADETPN</sequence>
<dbReference type="Proteomes" id="UP000316747">
    <property type="component" value="Unassembled WGS sequence"/>
</dbReference>
<keyword evidence="3" id="KW-1185">Reference proteome</keyword>
<evidence type="ECO:0000256" key="1">
    <source>
        <dbReference type="SAM" id="SignalP"/>
    </source>
</evidence>